<sequence length="37" mass="4260">MANINQINLTHRVRSNTIKYYQMVIPPLSIGNTTLPF</sequence>
<dbReference type="EMBL" id="GBXM01092283">
    <property type="protein sequence ID" value="JAH16294.1"/>
    <property type="molecule type" value="Transcribed_RNA"/>
</dbReference>
<evidence type="ECO:0000313" key="1">
    <source>
        <dbReference type="EMBL" id="JAH79590.1"/>
    </source>
</evidence>
<name>A0A0E9VQB8_ANGAN</name>
<protein>
    <submittedName>
        <fullName evidence="1">Uncharacterized protein</fullName>
    </submittedName>
</protein>
<proteinExistence type="predicted"/>
<reference evidence="1" key="1">
    <citation type="submission" date="2014-11" db="EMBL/GenBank/DDBJ databases">
        <authorList>
            <person name="Amaro Gonzalez C."/>
        </authorList>
    </citation>
    <scope>NUCLEOTIDE SEQUENCE</scope>
</reference>
<reference evidence="1" key="2">
    <citation type="journal article" date="2015" name="Fish Shellfish Immunol.">
        <title>Early steps in the European eel (Anguilla anguilla)-Vibrio vulnificus interaction in the gills: Role of the RtxA13 toxin.</title>
        <authorList>
            <person name="Callol A."/>
            <person name="Pajuelo D."/>
            <person name="Ebbesson L."/>
            <person name="Teles M."/>
            <person name="MacKenzie S."/>
            <person name="Amaro C."/>
        </authorList>
    </citation>
    <scope>NUCLEOTIDE SEQUENCE</scope>
</reference>
<organism evidence="1">
    <name type="scientific">Anguilla anguilla</name>
    <name type="common">European freshwater eel</name>
    <name type="synonym">Muraena anguilla</name>
    <dbReference type="NCBI Taxonomy" id="7936"/>
    <lineage>
        <taxon>Eukaryota</taxon>
        <taxon>Metazoa</taxon>
        <taxon>Chordata</taxon>
        <taxon>Craniata</taxon>
        <taxon>Vertebrata</taxon>
        <taxon>Euteleostomi</taxon>
        <taxon>Actinopterygii</taxon>
        <taxon>Neopterygii</taxon>
        <taxon>Teleostei</taxon>
        <taxon>Anguilliformes</taxon>
        <taxon>Anguillidae</taxon>
        <taxon>Anguilla</taxon>
    </lineage>
</organism>
<dbReference type="AlphaFoldDB" id="A0A0E9VQB8"/>
<accession>A0A0E9VQB8</accession>
<dbReference type="EMBL" id="GBXM01028987">
    <property type="protein sequence ID" value="JAH79590.1"/>
    <property type="molecule type" value="Transcribed_RNA"/>
</dbReference>